<comment type="caution">
    <text evidence="2">The sequence shown here is derived from an EMBL/GenBank/DDBJ whole genome shotgun (WGS) entry which is preliminary data.</text>
</comment>
<sequence>MLTVELSTEAGRRKEAERKEVMLGSAGGRRRPVEVRRDSSLTPWFDFQTLRQVASCQRTNRPSGLVKYETNTARARYTIFVVG</sequence>
<dbReference type="Proteomes" id="UP000784294">
    <property type="component" value="Unassembled WGS sequence"/>
</dbReference>
<organism evidence="2 3">
    <name type="scientific">Protopolystoma xenopodis</name>
    <dbReference type="NCBI Taxonomy" id="117903"/>
    <lineage>
        <taxon>Eukaryota</taxon>
        <taxon>Metazoa</taxon>
        <taxon>Spiralia</taxon>
        <taxon>Lophotrochozoa</taxon>
        <taxon>Platyhelminthes</taxon>
        <taxon>Monogenea</taxon>
        <taxon>Polyopisthocotylea</taxon>
        <taxon>Polystomatidea</taxon>
        <taxon>Polystomatidae</taxon>
        <taxon>Protopolystoma</taxon>
    </lineage>
</organism>
<dbReference type="AlphaFoldDB" id="A0A3S5BKV5"/>
<evidence type="ECO:0000313" key="3">
    <source>
        <dbReference type="Proteomes" id="UP000784294"/>
    </source>
</evidence>
<feature type="compositionally biased region" description="Basic and acidic residues" evidence="1">
    <location>
        <begin position="10"/>
        <end position="21"/>
    </location>
</feature>
<proteinExistence type="predicted"/>
<name>A0A3S5BKV5_9PLAT</name>
<gene>
    <name evidence="2" type="ORF">PXEA_LOCUS21559</name>
</gene>
<keyword evidence="3" id="KW-1185">Reference proteome</keyword>
<accession>A0A3S5BKV5</accession>
<reference evidence="2" key="1">
    <citation type="submission" date="2018-11" db="EMBL/GenBank/DDBJ databases">
        <authorList>
            <consortium name="Pathogen Informatics"/>
        </authorList>
    </citation>
    <scope>NUCLEOTIDE SEQUENCE</scope>
</reference>
<dbReference type="EMBL" id="CAAALY010092468">
    <property type="protein sequence ID" value="VEL28119.1"/>
    <property type="molecule type" value="Genomic_DNA"/>
</dbReference>
<evidence type="ECO:0000256" key="1">
    <source>
        <dbReference type="SAM" id="MobiDB-lite"/>
    </source>
</evidence>
<feature type="region of interest" description="Disordered" evidence="1">
    <location>
        <begin position="1"/>
        <end position="33"/>
    </location>
</feature>
<evidence type="ECO:0000313" key="2">
    <source>
        <dbReference type="EMBL" id="VEL28119.1"/>
    </source>
</evidence>
<protein>
    <submittedName>
        <fullName evidence="2">Uncharacterized protein</fullName>
    </submittedName>
</protein>